<dbReference type="Pfam" id="PF13365">
    <property type="entry name" value="Trypsin_2"/>
    <property type="match status" value="1"/>
</dbReference>
<feature type="transmembrane region" description="Helical" evidence="1">
    <location>
        <begin position="139"/>
        <end position="161"/>
    </location>
</feature>
<dbReference type="PANTHER" id="PTHR34980:SF2">
    <property type="entry name" value="INNER MEMBRANE PROTEIN YHAH-RELATED"/>
    <property type="match status" value="1"/>
</dbReference>
<dbReference type="GO" id="GO:0006508">
    <property type="term" value="P:proteolysis"/>
    <property type="evidence" value="ECO:0007669"/>
    <property type="project" value="InterPro"/>
</dbReference>
<dbReference type="SUPFAM" id="SSF50494">
    <property type="entry name" value="Trypsin-like serine proteases"/>
    <property type="match status" value="1"/>
</dbReference>
<dbReference type="PANTHER" id="PTHR34980">
    <property type="entry name" value="INNER MEMBRANE PROTEIN-RELATED-RELATED"/>
    <property type="match status" value="1"/>
</dbReference>
<gene>
    <name evidence="2" type="ORF">METZ01_LOCUS184289</name>
</gene>
<dbReference type="GO" id="GO:0005886">
    <property type="term" value="C:plasma membrane"/>
    <property type="evidence" value="ECO:0007669"/>
    <property type="project" value="TreeGrafter"/>
</dbReference>
<feature type="transmembrane region" description="Helical" evidence="1">
    <location>
        <begin position="26"/>
        <end position="52"/>
    </location>
</feature>
<dbReference type="Gene3D" id="2.40.10.120">
    <property type="match status" value="1"/>
</dbReference>
<dbReference type="InterPro" id="IPR001940">
    <property type="entry name" value="Peptidase_S1C"/>
</dbReference>
<keyword evidence="1" id="KW-1133">Transmembrane helix</keyword>
<sequence length="512" mass="56622">MNFAEAIKTCFVKYADFSGRASRSEYWYFALFMLLLSICSMIIDPIIAGVPFLEYDGLTGLASLIVTILTILPALGVSVRRLHDIDKSGWWILIAFTFIGFILLIHWAIKESNIGDNQFGSDPLEKINEERIAKPISKLVHFSAIFIAIVFAFLFLVAVGFKMGVFLDTKVQSGKDLASNTRAKLVSNDIILESDNIIYFYSGGFLSVMEDGQLLTEDRVVAYETIENNQLNKYQMLYKNIKTIELVEQGDSLSDTVYKIIGNENASYEFITIDLSAESDGDTKFIKELESQVLARSVAPPIVDEPATSGNFATPARSLDEDHFKKAASYTVEMRSHIKIPFEGDVQGVYEGAGFLVDKKRGWIVTNNHVTSKSPSTPTVSFKGEDFIPGEKIYVDPYLDVAVVKIPPEKIPSDKIEAKLKCDENPNTGHPVGAFGHPWTFPYTGTKGIIAGETSYYGNHMLQTDAAINYGNSGGPLISLKTGDVVGINSLMHGDDEDQNTNFAEPIKVVCR</sequence>
<name>A0A382CZD9_9ZZZZ</name>
<feature type="transmembrane region" description="Helical" evidence="1">
    <location>
        <begin position="89"/>
        <end position="109"/>
    </location>
</feature>
<dbReference type="Pfam" id="PF05656">
    <property type="entry name" value="DUF805"/>
    <property type="match status" value="1"/>
</dbReference>
<keyword evidence="1" id="KW-0472">Membrane</keyword>
<dbReference type="EMBL" id="UINC01036846">
    <property type="protein sequence ID" value="SVB31435.1"/>
    <property type="molecule type" value="Genomic_DNA"/>
</dbReference>
<feature type="non-terminal residue" evidence="2">
    <location>
        <position position="512"/>
    </location>
</feature>
<evidence type="ECO:0008006" key="3">
    <source>
        <dbReference type="Google" id="ProtNLM"/>
    </source>
</evidence>
<keyword evidence="1" id="KW-0812">Transmembrane</keyword>
<dbReference type="InterPro" id="IPR008523">
    <property type="entry name" value="DUF805"/>
</dbReference>
<accession>A0A382CZD9</accession>
<feature type="transmembrane region" description="Helical" evidence="1">
    <location>
        <begin position="58"/>
        <end position="77"/>
    </location>
</feature>
<evidence type="ECO:0000313" key="2">
    <source>
        <dbReference type="EMBL" id="SVB31435.1"/>
    </source>
</evidence>
<evidence type="ECO:0000256" key="1">
    <source>
        <dbReference type="SAM" id="Phobius"/>
    </source>
</evidence>
<dbReference type="InterPro" id="IPR009003">
    <property type="entry name" value="Peptidase_S1_PA"/>
</dbReference>
<dbReference type="GO" id="GO:0004252">
    <property type="term" value="F:serine-type endopeptidase activity"/>
    <property type="evidence" value="ECO:0007669"/>
    <property type="project" value="InterPro"/>
</dbReference>
<dbReference type="PRINTS" id="PR00834">
    <property type="entry name" value="PROTEASES2C"/>
</dbReference>
<reference evidence="2" key="1">
    <citation type="submission" date="2018-05" db="EMBL/GenBank/DDBJ databases">
        <authorList>
            <person name="Lanie J.A."/>
            <person name="Ng W.-L."/>
            <person name="Kazmierczak K.M."/>
            <person name="Andrzejewski T.M."/>
            <person name="Davidsen T.M."/>
            <person name="Wayne K.J."/>
            <person name="Tettelin H."/>
            <person name="Glass J.I."/>
            <person name="Rusch D."/>
            <person name="Podicherti R."/>
            <person name="Tsui H.-C.T."/>
            <person name="Winkler M.E."/>
        </authorList>
    </citation>
    <scope>NUCLEOTIDE SEQUENCE</scope>
</reference>
<proteinExistence type="predicted"/>
<dbReference type="AlphaFoldDB" id="A0A382CZD9"/>
<protein>
    <recommendedName>
        <fullName evidence="3">DUF805 domain-containing protein</fullName>
    </recommendedName>
</protein>
<organism evidence="2">
    <name type="scientific">marine metagenome</name>
    <dbReference type="NCBI Taxonomy" id="408172"/>
    <lineage>
        <taxon>unclassified sequences</taxon>
        <taxon>metagenomes</taxon>
        <taxon>ecological metagenomes</taxon>
    </lineage>
</organism>